<name>A0ACA9PKA4_9GLOM</name>
<evidence type="ECO:0000313" key="1">
    <source>
        <dbReference type="EMBL" id="CAG8713203.1"/>
    </source>
</evidence>
<sequence>RGTALVLLAVYTLFMCFQLKTHANLYTDDESEDPQLSFMTSLFSLALITIIVAFSADYLVGSIEGTIMTLGLSKTFVGLILIPFVGNAAE</sequence>
<dbReference type="EMBL" id="CAJVPM010044059">
    <property type="protein sequence ID" value="CAG8713203.1"/>
    <property type="molecule type" value="Genomic_DNA"/>
</dbReference>
<evidence type="ECO:0000313" key="2">
    <source>
        <dbReference type="Proteomes" id="UP000789860"/>
    </source>
</evidence>
<proteinExistence type="predicted"/>
<protein>
    <submittedName>
        <fullName evidence="1">2313_t:CDS:1</fullName>
    </submittedName>
</protein>
<accession>A0ACA9PKA4</accession>
<keyword evidence="2" id="KW-1185">Reference proteome</keyword>
<feature type="non-terminal residue" evidence="1">
    <location>
        <position position="90"/>
    </location>
</feature>
<comment type="caution">
    <text evidence="1">The sequence shown here is derived from an EMBL/GenBank/DDBJ whole genome shotgun (WGS) entry which is preliminary data.</text>
</comment>
<gene>
    <name evidence="1" type="ORF">SCALOS_LOCUS10953</name>
</gene>
<feature type="non-terminal residue" evidence="1">
    <location>
        <position position="1"/>
    </location>
</feature>
<reference evidence="1" key="1">
    <citation type="submission" date="2021-06" db="EMBL/GenBank/DDBJ databases">
        <authorList>
            <person name="Kallberg Y."/>
            <person name="Tangrot J."/>
            <person name="Rosling A."/>
        </authorList>
    </citation>
    <scope>NUCLEOTIDE SEQUENCE</scope>
    <source>
        <strain evidence="1">AU212A</strain>
    </source>
</reference>
<organism evidence="1 2">
    <name type="scientific">Scutellospora calospora</name>
    <dbReference type="NCBI Taxonomy" id="85575"/>
    <lineage>
        <taxon>Eukaryota</taxon>
        <taxon>Fungi</taxon>
        <taxon>Fungi incertae sedis</taxon>
        <taxon>Mucoromycota</taxon>
        <taxon>Glomeromycotina</taxon>
        <taxon>Glomeromycetes</taxon>
        <taxon>Diversisporales</taxon>
        <taxon>Gigasporaceae</taxon>
        <taxon>Scutellospora</taxon>
    </lineage>
</organism>
<dbReference type="Proteomes" id="UP000789860">
    <property type="component" value="Unassembled WGS sequence"/>
</dbReference>